<proteinExistence type="predicted"/>
<dbReference type="Proteomes" id="UP000091914">
    <property type="component" value="Unassembled WGS sequence"/>
</dbReference>
<evidence type="ECO:0008006" key="3">
    <source>
        <dbReference type="Google" id="ProtNLM"/>
    </source>
</evidence>
<organism evidence="1 2">
    <name type="scientific">Mycobacterium colombiense</name>
    <dbReference type="NCBI Taxonomy" id="339268"/>
    <lineage>
        <taxon>Bacteria</taxon>
        <taxon>Bacillati</taxon>
        <taxon>Actinomycetota</taxon>
        <taxon>Actinomycetes</taxon>
        <taxon>Mycobacteriales</taxon>
        <taxon>Mycobacteriaceae</taxon>
        <taxon>Mycobacterium</taxon>
        <taxon>Mycobacterium avium complex (MAC)</taxon>
    </lineage>
</organism>
<name>A0A1A0VAU8_9MYCO</name>
<evidence type="ECO:0000313" key="2">
    <source>
        <dbReference type="Proteomes" id="UP000091914"/>
    </source>
</evidence>
<accession>A0A1A0VAU8</accession>
<dbReference type="EMBL" id="LZSX01000088">
    <property type="protein sequence ID" value="OBB80363.1"/>
    <property type="molecule type" value="Genomic_DNA"/>
</dbReference>
<dbReference type="AlphaFoldDB" id="A0A1A0VAU8"/>
<comment type="caution">
    <text evidence="1">The sequence shown here is derived from an EMBL/GenBank/DDBJ whole genome shotgun (WGS) entry which is preliminary data.</text>
</comment>
<protein>
    <recommendedName>
        <fullName evidence="3">GAF domain-containing protein</fullName>
    </recommendedName>
</protein>
<gene>
    <name evidence="1" type="ORF">A5760_20010</name>
</gene>
<evidence type="ECO:0000313" key="1">
    <source>
        <dbReference type="EMBL" id="OBB80363.1"/>
    </source>
</evidence>
<reference evidence="1 2" key="1">
    <citation type="submission" date="2016-06" db="EMBL/GenBank/DDBJ databases">
        <authorList>
            <person name="Kjaerup R.B."/>
            <person name="Dalgaard T.S."/>
            <person name="Juul-Madsen H.R."/>
        </authorList>
    </citation>
    <scope>NUCLEOTIDE SEQUENCE [LARGE SCALE GENOMIC DNA]</scope>
    <source>
        <strain evidence="1 2">852002-51834_SCH5396731</strain>
    </source>
</reference>
<sequence>MSLMVAVYRAPMRSRNAAVEPQATIDRARRLGVCGFGRLVSSSAEQGRLARRVARFAELDEGSFVWTRDTHGWFWLGRISGPYGYDPGKTAKAVDLVHIRPCEWLSIPILEQDAPAAVVATFNRGGRNFQEIDNPSVGVETQRIWDSRIHQPAET</sequence>